<gene>
    <name evidence="2" type="ORF">SAMN05421630_11586</name>
</gene>
<dbReference type="AlphaFoldDB" id="A0A222W1P7"/>
<sequence length="164" mass="18715">MCECPANRPSRILLELGDWSYVVDDTGIEYVNDWYPYSRSVRLAPDVAFYSWRNEYVGVRPGPEPHCAVAALRLAVRRNPNAGVIVVDVDALLDLRADTVTLRPDELTGELLHQAQVKTRRVLDLLAAERLRQRTPPYPPVPVTAPDLAQQREEERARDREQEQ</sequence>
<proteinExistence type="predicted"/>
<feature type="compositionally biased region" description="Basic and acidic residues" evidence="1">
    <location>
        <begin position="150"/>
        <end position="164"/>
    </location>
</feature>
<dbReference type="OrthoDB" id="4774660at2"/>
<dbReference type="Proteomes" id="UP000199494">
    <property type="component" value="Unassembled WGS sequence"/>
</dbReference>
<dbReference type="RefSeq" id="WP_091810660.1">
    <property type="nucleotide sequence ID" value="NZ_CP016354.1"/>
</dbReference>
<evidence type="ECO:0000313" key="2">
    <source>
        <dbReference type="EMBL" id="SDD96825.1"/>
    </source>
</evidence>
<evidence type="ECO:0000313" key="3">
    <source>
        <dbReference type="Proteomes" id="UP000199494"/>
    </source>
</evidence>
<dbReference type="EMBL" id="FMZE01000015">
    <property type="protein sequence ID" value="SDD96825.1"/>
    <property type="molecule type" value="Genomic_DNA"/>
</dbReference>
<keyword evidence="3" id="KW-1185">Reference proteome</keyword>
<evidence type="ECO:0000256" key="1">
    <source>
        <dbReference type="SAM" id="MobiDB-lite"/>
    </source>
</evidence>
<name>A0A222W1P7_9PSEU</name>
<dbReference type="KEGG" id="pmad:BAY61_32340"/>
<feature type="region of interest" description="Disordered" evidence="1">
    <location>
        <begin position="134"/>
        <end position="164"/>
    </location>
</feature>
<accession>A0A222W1P7</accession>
<protein>
    <submittedName>
        <fullName evidence="2">Uncharacterized protein</fullName>
    </submittedName>
</protein>
<reference evidence="2 3" key="1">
    <citation type="submission" date="2016-10" db="EMBL/GenBank/DDBJ databases">
        <authorList>
            <person name="de Groot N.N."/>
        </authorList>
    </citation>
    <scope>NUCLEOTIDE SEQUENCE [LARGE SCALE GENOMIC DNA]</scope>
    <source>
        <strain evidence="2 3">CGMCC 4.5506</strain>
    </source>
</reference>
<organism evidence="2 3">
    <name type="scientific">Prauserella marina</name>
    <dbReference type="NCBI Taxonomy" id="530584"/>
    <lineage>
        <taxon>Bacteria</taxon>
        <taxon>Bacillati</taxon>
        <taxon>Actinomycetota</taxon>
        <taxon>Actinomycetes</taxon>
        <taxon>Pseudonocardiales</taxon>
        <taxon>Pseudonocardiaceae</taxon>
        <taxon>Prauserella</taxon>
    </lineage>
</organism>